<keyword evidence="2" id="KW-1185">Reference proteome</keyword>
<protein>
    <submittedName>
        <fullName evidence="1">Glycosyltransferase family 2 protein</fullName>
        <ecNumber evidence="1">2.4.-.-</ecNumber>
    </submittedName>
</protein>
<dbReference type="EC" id="2.4.-.-" evidence="1"/>
<accession>A0ABT8LIB6</accession>
<keyword evidence="1" id="KW-0328">Glycosyltransferase</keyword>
<dbReference type="RefSeq" id="WP_346762841.1">
    <property type="nucleotide sequence ID" value="NZ_JAUJEB010000021.1"/>
</dbReference>
<evidence type="ECO:0000313" key="2">
    <source>
        <dbReference type="Proteomes" id="UP001172083"/>
    </source>
</evidence>
<dbReference type="GO" id="GO:0016757">
    <property type="term" value="F:glycosyltransferase activity"/>
    <property type="evidence" value="ECO:0007669"/>
    <property type="project" value="UniProtKB-KW"/>
</dbReference>
<dbReference type="EMBL" id="JAUJEB010000021">
    <property type="protein sequence ID" value="MDN5217507.1"/>
    <property type="molecule type" value="Genomic_DNA"/>
</dbReference>
<keyword evidence="1" id="KW-0808">Transferase</keyword>
<dbReference type="PANTHER" id="PTHR46701">
    <property type="entry name" value="GLYCOSYLTRANSFERASE-LIKE KOBITO 1"/>
    <property type="match status" value="1"/>
</dbReference>
<dbReference type="PANTHER" id="PTHR46701:SF7">
    <property type="entry name" value="GLYCOSYLTRANSFERASE-LIKE KOBITO 1"/>
    <property type="match status" value="1"/>
</dbReference>
<dbReference type="Pfam" id="PF13704">
    <property type="entry name" value="Glyco_tranf_2_4"/>
    <property type="match status" value="1"/>
</dbReference>
<gene>
    <name evidence="1" type="ORF">QQ020_35875</name>
</gene>
<dbReference type="Proteomes" id="UP001172083">
    <property type="component" value="Unassembled WGS sequence"/>
</dbReference>
<organism evidence="1 2">
    <name type="scientific">Agaribacillus aureus</name>
    <dbReference type="NCBI Taxonomy" id="3051825"/>
    <lineage>
        <taxon>Bacteria</taxon>
        <taxon>Pseudomonadati</taxon>
        <taxon>Bacteroidota</taxon>
        <taxon>Cytophagia</taxon>
        <taxon>Cytophagales</taxon>
        <taxon>Splendidivirgaceae</taxon>
        <taxon>Agaribacillus</taxon>
    </lineage>
</organism>
<name>A0ABT8LIB6_9BACT</name>
<dbReference type="InterPro" id="IPR044224">
    <property type="entry name" value="KOBITO1-like"/>
</dbReference>
<evidence type="ECO:0000313" key="1">
    <source>
        <dbReference type="EMBL" id="MDN5217507.1"/>
    </source>
</evidence>
<sequence length="320" mass="37709">MYPKVAIVTTLINAGPVLEYFINYHLRIGFNHLFLFFDDPNDSAIRIARQYDAVTVICKDEKLLRRWRKTRLYQRNSAYHKFVHTEVMARQLLNVEIAVQMALKKNISWLLHIDVDELFYSPHMSVQEHFLSLSGKRSVTYLNHEAVPEAIEIQNYFSEVSLFKKNTSVLDLSQIAFINKQVAFNFGAKYFLYYSAGKSAAQVNENLFPVSVHAFYDDFEHISTDPVILHYPVCGFKHFWDKYRTLGDFSDKWFDEISIGNNVPFHLQARNEIYKNDQQSALSFYRKYIMLDNEEFIAECISKKLFFRRKESYAGEVKDY</sequence>
<reference evidence="1" key="1">
    <citation type="submission" date="2023-06" db="EMBL/GenBank/DDBJ databases">
        <title>Genomic of Agaribacillus aureum.</title>
        <authorList>
            <person name="Wang G."/>
        </authorList>
    </citation>
    <scope>NUCLEOTIDE SEQUENCE</scope>
    <source>
        <strain evidence="1">BMA12</strain>
    </source>
</reference>
<proteinExistence type="predicted"/>
<comment type="caution">
    <text evidence="1">The sequence shown here is derived from an EMBL/GenBank/DDBJ whole genome shotgun (WGS) entry which is preliminary data.</text>
</comment>